<dbReference type="Proteomes" id="UP000681967">
    <property type="component" value="Unassembled WGS sequence"/>
</dbReference>
<dbReference type="AlphaFoldDB" id="A0A8S3F7Z1"/>
<sequence>MRTNDESSLYVTMIISVAVHRDSSSSDKTCLVCIARRPPLNELKDKPALLGFDQFSSRINLQFDIECLDSSHMKRETIDMNFKGKNFREYVHANDVPLINRHFQEGKTNRNRDF</sequence>
<reference evidence="1" key="1">
    <citation type="submission" date="2021-02" db="EMBL/GenBank/DDBJ databases">
        <authorList>
            <person name="Nowell W R."/>
        </authorList>
    </citation>
    <scope>NUCLEOTIDE SEQUENCE</scope>
</reference>
<protein>
    <submittedName>
        <fullName evidence="1">Uncharacterized protein</fullName>
    </submittedName>
</protein>
<dbReference type="EMBL" id="CAJOBH010240221">
    <property type="protein sequence ID" value="CAF5106580.1"/>
    <property type="molecule type" value="Genomic_DNA"/>
</dbReference>
<evidence type="ECO:0000313" key="1">
    <source>
        <dbReference type="EMBL" id="CAF5106580.1"/>
    </source>
</evidence>
<gene>
    <name evidence="1" type="ORF">BYL167_LOCUS65074</name>
</gene>
<name>A0A8S3F7Z1_9BILA</name>
<dbReference type="Gene3D" id="3.30.450.20">
    <property type="entry name" value="PAS domain"/>
    <property type="match status" value="1"/>
</dbReference>
<proteinExistence type="predicted"/>
<evidence type="ECO:0000313" key="2">
    <source>
        <dbReference type="Proteomes" id="UP000681967"/>
    </source>
</evidence>
<comment type="caution">
    <text evidence="1">The sequence shown here is derived from an EMBL/GenBank/DDBJ whole genome shotgun (WGS) entry which is preliminary data.</text>
</comment>
<organism evidence="1 2">
    <name type="scientific">Rotaria magnacalcarata</name>
    <dbReference type="NCBI Taxonomy" id="392030"/>
    <lineage>
        <taxon>Eukaryota</taxon>
        <taxon>Metazoa</taxon>
        <taxon>Spiralia</taxon>
        <taxon>Gnathifera</taxon>
        <taxon>Rotifera</taxon>
        <taxon>Eurotatoria</taxon>
        <taxon>Bdelloidea</taxon>
        <taxon>Philodinida</taxon>
        <taxon>Philodinidae</taxon>
        <taxon>Rotaria</taxon>
    </lineage>
</organism>
<accession>A0A8S3F7Z1</accession>